<name>A0AAF1K2K2_9PROT</name>
<gene>
    <name evidence="2" type="ORF">GXW79_11230</name>
</gene>
<keyword evidence="3" id="KW-1185">Reference proteome</keyword>
<sequence>MPRAGLIALALLAASPAAAHWEYTRWGMNEGAVIAASGGAVHALPPAERRRQGELDYRAAGRFEAEGAVFRLAFGFGRTGLRCVSIRAEDPREAPALRRWITRRFGAVQQIGGDENQSVFVWSRPDDIQMLVQPDAAIALHCAS</sequence>
<organism evidence="2 3">
    <name type="scientific">Plastoroseomonas arctica</name>
    <dbReference type="NCBI Taxonomy" id="1509237"/>
    <lineage>
        <taxon>Bacteria</taxon>
        <taxon>Pseudomonadati</taxon>
        <taxon>Pseudomonadota</taxon>
        <taxon>Alphaproteobacteria</taxon>
        <taxon>Acetobacterales</taxon>
        <taxon>Acetobacteraceae</taxon>
        <taxon>Plastoroseomonas</taxon>
    </lineage>
</organism>
<feature type="chain" id="PRO_5042202165" description="Lipoprotein" evidence="1">
    <location>
        <begin position="20"/>
        <end position="144"/>
    </location>
</feature>
<feature type="signal peptide" evidence="1">
    <location>
        <begin position="1"/>
        <end position="19"/>
    </location>
</feature>
<evidence type="ECO:0000256" key="1">
    <source>
        <dbReference type="SAM" id="SignalP"/>
    </source>
</evidence>
<evidence type="ECO:0000313" key="3">
    <source>
        <dbReference type="Proteomes" id="UP001196068"/>
    </source>
</evidence>
<evidence type="ECO:0000313" key="2">
    <source>
        <dbReference type="EMBL" id="MBR0655653.1"/>
    </source>
</evidence>
<protein>
    <recommendedName>
        <fullName evidence="4">Lipoprotein</fullName>
    </recommendedName>
</protein>
<dbReference type="RefSeq" id="WP_211874487.1">
    <property type="nucleotide sequence ID" value="NZ_JAAEDH010000011.1"/>
</dbReference>
<dbReference type="Proteomes" id="UP001196068">
    <property type="component" value="Unassembled WGS sequence"/>
</dbReference>
<dbReference type="EMBL" id="JAAEDH010000011">
    <property type="protein sequence ID" value="MBR0655653.1"/>
    <property type="molecule type" value="Genomic_DNA"/>
</dbReference>
<accession>A0AAF1K2K2</accession>
<reference evidence="2" key="1">
    <citation type="submission" date="2020-01" db="EMBL/GenBank/DDBJ databases">
        <authorList>
            <person name="Rat A."/>
        </authorList>
    </citation>
    <scope>NUCLEOTIDE SEQUENCE</scope>
    <source>
        <strain evidence="2">LMG 28251</strain>
    </source>
</reference>
<evidence type="ECO:0008006" key="4">
    <source>
        <dbReference type="Google" id="ProtNLM"/>
    </source>
</evidence>
<dbReference type="AlphaFoldDB" id="A0AAF1K2K2"/>
<proteinExistence type="predicted"/>
<keyword evidence="1" id="KW-0732">Signal</keyword>
<comment type="caution">
    <text evidence="2">The sequence shown here is derived from an EMBL/GenBank/DDBJ whole genome shotgun (WGS) entry which is preliminary data.</text>
</comment>
<reference evidence="2" key="2">
    <citation type="journal article" date="2021" name="Syst. Appl. Microbiol.">
        <title>Roseomonas hellenica sp. nov., isolated from roots of wild-growing Alkanna tinctoria.</title>
        <authorList>
            <person name="Rat A."/>
            <person name="Naranjo H.D."/>
            <person name="Lebbe L."/>
            <person name="Cnockaert M."/>
            <person name="Krigas N."/>
            <person name="Grigoriadou K."/>
            <person name="Maloupa E."/>
            <person name="Willems A."/>
        </authorList>
    </citation>
    <scope>NUCLEOTIDE SEQUENCE</scope>
    <source>
        <strain evidence="2">LMG 28251</strain>
    </source>
</reference>